<reference evidence="14" key="1">
    <citation type="journal article" date="2023" name="Commun. Biol.">
        <title>Genome analysis of Parmales, the sister group of diatoms, reveals the evolutionary specialization of diatoms from phago-mixotrophs to photoautotrophs.</title>
        <authorList>
            <person name="Ban H."/>
            <person name="Sato S."/>
            <person name="Yoshikawa S."/>
            <person name="Yamada K."/>
            <person name="Nakamura Y."/>
            <person name="Ichinomiya M."/>
            <person name="Sato N."/>
            <person name="Blanc-Mathieu R."/>
            <person name="Endo H."/>
            <person name="Kuwata A."/>
            <person name="Ogata H."/>
        </authorList>
    </citation>
    <scope>NUCLEOTIDE SEQUENCE [LARGE SCALE GENOMIC DNA]</scope>
</reference>
<feature type="compositionally biased region" description="Basic residues" evidence="11">
    <location>
        <begin position="177"/>
        <end position="196"/>
    </location>
</feature>
<dbReference type="PANTHER" id="PTHR45733">
    <property type="entry name" value="FORMIN-J"/>
    <property type="match status" value="1"/>
</dbReference>
<dbReference type="InterPro" id="IPR051144">
    <property type="entry name" value="Formin_homology_domain"/>
</dbReference>
<feature type="compositionally biased region" description="Polar residues" evidence="11">
    <location>
        <begin position="234"/>
        <end position="250"/>
    </location>
</feature>
<feature type="region of interest" description="Disordered" evidence="11">
    <location>
        <begin position="1520"/>
        <end position="1640"/>
    </location>
</feature>
<evidence type="ECO:0000256" key="7">
    <source>
        <dbReference type="ARBA" id="ARBA00022723"/>
    </source>
</evidence>
<dbReference type="GO" id="GO:0046872">
    <property type="term" value="F:metal ion binding"/>
    <property type="evidence" value="ECO:0007669"/>
    <property type="project" value="UniProtKB-KW"/>
</dbReference>
<evidence type="ECO:0000256" key="8">
    <source>
        <dbReference type="ARBA" id="ARBA00022759"/>
    </source>
</evidence>
<dbReference type="Pfam" id="PF10152">
    <property type="entry name" value="CCDC53"/>
    <property type="match status" value="1"/>
</dbReference>
<feature type="region of interest" description="Disordered" evidence="11">
    <location>
        <begin position="1"/>
        <end position="213"/>
    </location>
</feature>
<feature type="compositionally biased region" description="Low complexity" evidence="11">
    <location>
        <begin position="566"/>
        <end position="580"/>
    </location>
</feature>
<evidence type="ECO:0000256" key="3">
    <source>
        <dbReference type="ARBA" id="ARBA00005300"/>
    </source>
</evidence>
<feature type="compositionally biased region" description="Basic residues" evidence="11">
    <location>
        <begin position="79"/>
        <end position="89"/>
    </location>
</feature>
<evidence type="ECO:0000256" key="1">
    <source>
        <dbReference type="ARBA" id="ARBA00001946"/>
    </source>
</evidence>
<dbReference type="InterPro" id="IPR009027">
    <property type="entry name" value="Ribosomal_bL9/RNase_H1_N"/>
</dbReference>
<dbReference type="InterPro" id="IPR037056">
    <property type="entry name" value="RNase_H1_N_sf"/>
</dbReference>
<dbReference type="Proteomes" id="UP001165065">
    <property type="component" value="Unassembled WGS sequence"/>
</dbReference>
<feature type="region of interest" description="Disordered" evidence="11">
    <location>
        <begin position="407"/>
        <end position="426"/>
    </location>
</feature>
<dbReference type="GO" id="GO:0071203">
    <property type="term" value="C:WASH complex"/>
    <property type="evidence" value="ECO:0007669"/>
    <property type="project" value="InterPro"/>
</dbReference>
<evidence type="ECO:0000313" key="13">
    <source>
        <dbReference type="EMBL" id="GMI33273.1"/>
    </source>
</evidence>
<feature type="compositionally biased region" description="Polar residues" evidence="11">
    <location>
        <begin position="1625"/>
        <end position="1640"/>
    </location>
</feature>
<comment type="function">
    <text evidence="2">Endonuclease that specifically degrades the RNA of RNA-DNA hybrids.</text>
</comment>
<gene>
    <name evidence="13" type="ORF">TrCOL_g2076</name>
</gene>
<dbReference type="Pfam" id="PF01693">
    <property type="entry name" value="Cauli_VI"/>
    <property type="match status" value="1"/>
</dbReference>
<dbReference type="InterPro" id="IPR042201">
    <property type="entry name" value="FH2_Formin_sf"/>
</dbReference>
<evidence type="ECO:0000256" key="4">
    <source>
        <dbReference type="ARBA" id="ARBA00012180"/>
    </source>
</evidence>
<evidence type="ECO:0000256" key="11">
    <source>
        <dbReference type="SAM" id="MobiDB-lite"/>
    </source>
</evidence>
<dbReference type="InterPro" id="IPR011320">
    <property type="entry name" value="RNase_H1_N"/>
</dbReference>
<feature type="compositionally biased region" description="Basic and acidic residues" evidence="11">
    <location>
        <begin position="780"/>
        <end position="798"/>
    </location>
</feature>
<keyword evidence="14" id="KW-1185">Reference proteome</keyword>
<protein>
    <recommendedName>
        <fullName evidence="5">Ribonuclease H</fullName>
        <ecNumber evidence="4">3.1.26.4</ecNumber>
    </recommendedName>
</protein>
<feature type="region of interest" description="Disordered" evidence="11">
    <location>
        <begin position="230"/>
        <end position="266"/>
    </location>
</feature>
<feature type="region of interest" description="Disordered" evidence="11">
    <location>
        <begin position="551"/>
        <end position="580"/>
    </location>
</feature>
<evidence type="ECO:0000256" key="6">
    <source>
        <dbReference type="ARBA" id="ARBA00022722"/>
    </source>
</evidence>
<dbReference type="InterPro" id="IPR019309">
    <property type="entry name" value="WASHC3"/>
</dbReference>
<dbReference type="SUPFAM" id="SSF101447">
    <property type="entry name" value="Formin homology 2 domain (FH2 domain)"/>
    <property type="match status" value="1"/>
</dbReference>
<keyword evidence="7" id="KW-0479">Metal-binding</keyword>
<proteinExistence type="inferred from homology"/>
<keyword evidence="6" id="KW-0540">Nuclease</keyword>
<feature type="compositionally biased region" description="Polar residues" evidence="11">
    <location>
        <begin position="16"/>
        <end position="30"/>
    </location>
</feature>
<feature type="region of interest" description="Disordered" evidence="11">
    <location>
        <begin position="905"/>
        <end position="947"/>
    </location>
</feature>
<sequence length="1640" mass="177902">MLGGRGLGFGSPRATIGSSSTNGTPMSSTMVGLGFTPKSRLVGGPGVKIGRDEQEDGVDKENNFASMSNEDSPEFVSKKSGKKKKKYRRSSIGLETLAPIDLGEDEDEIKADKDGEDSESLNSQNPNDVSDLMSFEEVEALHKESDAEASMPPPPPRTPQHTSSNIDIKIGSNSGSGKKRRKKKKGGSTGKKKNRLKVSPPKSPPNANNNNIGMHTLLLSPSLVSSAPCYSTPIRPSNTTTTTPAQNPSIPSDLATPDKLPSNSDETVTPENFHNFLDGVKSGIANDASELWTGFQSLFGYRNVGLTSFNTMHTNNNNSTFTAEEIAATAEKIKNTFTLPTNLVSQIATSVKAPMSATESDAALRQRMPGLWREGMVKHEGQATATSTSVLPSTVVTKGTVSNHVKTLTSPPLSTPSTPPASKQHELTEEEVLKSTTNIVESRSSVFGERIITKKKWYAVIKGVEPGIYTTWPDAEKQVKGFPGAIFKGFKSEGEARAYLDTENDGSAAVQKKFKTSTLGVVKKLPCTPMKEDACADMATQNPHAAMMKMLASRKPPSSPKEEETSASTATVSMASTSGSSSLDFGAVGENVNIAKLEAGNGKGFHLFWVLLDGTLPSNTAPSVALVLNSTRIILISTSGQTGTISWSMPRENVKSLIISNCGPTATLLFNDDSSKSFTFKTMESCFGFVQEHYKTNLEKGNKPTTSESKAPPPKSQGPSAFDAAMSKLSNTEKEAVNKYRKMRKMRLPEAVVRHKMKQESFEKEELISLVFMDGKESKPVEATKVEPPKQEQKSKLSDEDEGILKKYRMMLKLHVPPAAVVHKMKMEEIENRLIVTLFPEEGAEGSKPPGKEKKPPPTLTTAEEQVAKKYRTMLKMHVPPGAVKHKMGQEGVAKNIVLALFPEDEKEAKKNPRIGGKKSRGKGDDKETNAGTAKKQTRTGKRTTGDTSIQLKQIHWTPLSEDQVRKSVWARVSQTKTFGGGGGDSDGVEAARKGLSWTASVDNSDIKMMEELFHKKTGALKKSSDAGKEQPGSVKKKQKKMAGLIDLTRCNNIAISLKAFKEFTFDELVDILNTLDPKRKIVGDRIAFLSSVLPNDIEAKQIANFRGPDDELLPAELFFKKLEGVKRVTVKIKVMETMDTFGSHLKDLQSRLQLMKRVCDQVMSSEKLQRVLETILAIGNIMNEGTNKGDIGGFTFDSLLKLTQTKSVDGKTTVLDYIVTTFATKGQIDNLRLEGEFEESFQASRINFGEIIAEVRTMNGNVERCKGELKKMKAEERTSDGGGNKGVNEKKSSGGGRKVGKLGMGKTSGQSGDVGALFASIKGVKKEEGGKAPPGGGMAGVLAGIKGMKKKEKEGGAPPGGGMAGVLAGIKNRGELTKKKNWQDEKEEEALKWQQPQEESEGTKRLKIFIDMAAKELQELEQDKLRGVESCKELALYFGESGGEASATRLLGILTEFAKSITKAIGKYERRLKEEARKAAQAKAAFKNNKTKFESLAKKNPQNVPLTPVAQGVEVRAMSTKGKTCATSPKHERRGAILVDGTSKDISDDKANGGGEKKEEEEGEEKKEVGGKKKELEVQIDPRANLLKMLASRPPPKLETPTKMPKASTPVGTPRGNPMGTPKNKIQSPGFVNNNKWKY</sequence>
<evidence type="ECO:0000256" key="2">
    <source>
        <dbReference type="ARBA" id="ARBA00004065"/>
    </source>
</evidence>
<dbReference type="OrthoDB" id="206927at2759"/>
<dbReference type="Pfam" id="PF02181">
    <property type="entry name" value="FH2"/>
    <property type="match status" value="1"/>
</dbReference>
<dbReference type="PANTHER" id="PTHR45733:SF8">
    <property type="entry name" value="FORMIN-J"/>
    <property type="match status" value="1"/>
</dbReference>
<feature type="domain" description="FH2" evidence="12">
    <location>
        <begin position="942"/>
        <end position="1488"/>
    </location>
</feature>
<feature type="compositionally biased region" description="Basic residues" evidence="11">
    <location>
        <begin position="912"/>
        <end position="921"/>
    </location>
</feature>
<evidence type="ECO:0000256" key="10">
    <source>
        <dbReference type="ARBA" id="ARBA00022842"/>
    </source>
</evidence>
<organism evidence="13 14">
    <name type="scientific">Triparma columacea</name>
    <dbReference type="NCBI Taxonomy" id="722753"/>
    <lineage>
        <taxon>Eukaryota</taxon>
        <taxon>Sar</taxon>
        <taxon>Stramenopiles</taxon>
        <taxon>Ochrophyta</taxon>
        <taxon>Bolidophyceae</taxon>
        <taxon>Parmales</taxon>
        <taxon>Triparmaceae</taxon>
        <taxon>Triparma</taxon>
    </lineage>
</organism>
<dbReference type="EMBL" id="BRYA01000028">
    <property type="protein sequence ID" value="GMI33273.1"/>
    <property type="molecule type" value="Genomic_DNA"/>
</dbReference>
<dbReference type="PROSITE" id="PS51444">
    <property type="entry name" value="FH2"/>
    <property type="match status" value="1"/>
</dbReference>
<keyword evidence="9" id="KW-0378">Hydrolase</keyword>
<comment type="cofactor">
    <cofactor evidence="1">
        <name>Mg(2+)</name>
        <dbReference type="ChEBI" id="CHEBI:18420"/>
    </cofactor>
</comment>
<feature type="region of interest" description="Disordered" evidence="11">
    <location>
        <begin position="1273"/>
        <end position="1308"/>
    </location>
</feature>
<comment type="caution">
    <text evidence="13">The sequence shown here is derived from an EMBL/GenBank/DDBJ whole genome shotgun (WGS) entry which is preliminary data.</text>
</comment>
<feature type="compositionally biased region" description="Acidic residues" evidence="11">
    <location>
        <begin position="102"/>
        <end position="119"/>
    </location>
</feature>
<accession>A0A9W7G548</accession>
<evidence type="ECO:0000256" key="5">
    <source>
        <dbReference type="ARBA" id="ARBA00017721"/>
    </source>
</evidence>
<keyword evidence="8" id="KW-0255">Endonuclease</keyword>
<evidence type="ECO:0000313" key="14">
    <source>
        <dbReference type="Proteomes" id="UP001165065"/>
    </source>
</evidence>
<feature type="region of interest" description="Disordered" evidence="11">
    <location>
        <begin position="780"/>
        <end position="801"/>
    </location>
</feature>
<feature type="compositionally biased region" description="Low complexity" evidence="11">
    <location>
        <begin position="163"/>
        <end position="176"/>
    </location>
</feature>
<dbReference type="SUPFAM" id="SSF55658">
    <property type="entry name" value="L9 N-domain-like"/>
    <property type="match status" value="1"/>
</dbReference>
<dbReference type="GO" id="GO:0004523">
    <property type="term" value="F:RNA-DNA hybrid ribonuclease activity"/>
    <property type="evidence" value="ECO:0007669"/>
    <property type="project" value="UniProtKB-EC"/>
</dbReference>
<feature type="region of interest" description="Disordered" evidence="11">
    <location>
        <begin position="1019"/>
        <end position="1038"/>
    </location>
</feature>
<keyword evidence="10" id="KW-0460">Magnesium</keyword>
<dbReference type="SMART" id="SM00498">
    <property type="entry name" value="FH2"/>
    <property type="match status" value="1"/>
</dbReference>
<dbReference type="InterPro" id="IPR015425">
    <property type="entry name" value="FH2_Formin"/>
</dbReference>
<feature type="region of interest" description="Disordered" evidence="11">
    <location>
        <begin position="841"/>
        <end position="862"/>
    </location>
</feature>
<feature type="region of interest" description="Disordered" evidence="11">
    <location>
        <begin position="698"/>
        <end position="722"/>
    </location>
</feature>
<comment type="similarity">
    <text evidence="3">Belongs to the RNase H family.</text>
</comment>
<feature type="compositionally biased region" description="Basic and acidic residues" evidence="11">
    <location>
        <begin position="1543"/>
        <end position="1578"/>
    </location>
</feature>
<dbReference type="FunFam" id="3.40.970.10:FF:000002">
    <property type="entry name" value="Ribonuclease H"/>
    <property type="match status" value="1"/>
</dbReference>
<evidence type="ECO:0000256" key="9">
    <source>
        <dbReference type="ARBA" id="ARBA00022801"/>
    </source>
</evidence>
<feature type="compositionally biased region" description="Basic and acidic residues" evidence="11">
    <location>
        <begin position="49"/>
        <end position="62"/>
    </location>
</feature>
<dbReference type="EC" id="3.1.26.4" evidence="4"/>
<dbReference type="Gene3D" id="1.20.58.2220">
    <property type="entry name" value="Formin, FH2 domain"/>
    <property type="match status" value="2"/>
</dbReference>
<evidence type="ECO:0000259" key="12">
    <source>
        <dbReference type="PROSITE" id="PS51444"/>
    </source>
</evidence>
<dbReference type="Gene3D" id="3.40.970.10">
    <property type="entry name" value="Ribonuclease H1, N-terminal domain"/>
    <property type="match status" value="1"/>
</dbReference>
<name>A0A9W7G548_9STRA</name>